<protein>
    <submittedName>
        <fullName evidence="6">Hydrogenase maturation protease</fullName>
    </submittedName>
</protein>
<reference evidence="6" key="1">
    <citation type="submission" date="2011-01" db="EMBL/GenBank/DDBJ databases">
        <authorList>
            <person name="Muzny D."/>
            <person name="Qin X."/>
            <person name="Buhay C."/>
            <person name="Dugan-Rocha S."/>
            <person name="Ding Y."/>
            <person name="Chen G."/>
            <person name="Hawes A."/>
            <person name="Holder M."/>
            <person name="Jhangiani S."/>
            <person name="Johnson A."/>
            <person name="Khan Z."/>
            <person name="Li Z."/>
            <person name="Liu W."/>
            <person name="Liu X."/>
            <person name="Perez L."/>
            <person name="Shen H."/>
            <person name="Wang Q."/>
            <person name="Watt J."/>
            <person name="Xi L."/>
            <person name="Xin Y."/>
            <person name="Zhou J."/>
            <person name="Deng J."/>
            <person name="Jiang H."/>
            <person name="Liu Y."/>
            <person name="Qu J."/>
            <person name="Song X.-Z."/>
            <person name="Zhang L."/>
            <person name="Villasana D."/>
            <person name="Johnson A."/>
            <person name="Liu J."/>
            <person name="Liyanage D."/>
            <person name="Lorensuhewa L."/>
            <person name="Robinson T."/>
            <person name="Song A."/>
            <person name="Song B.-B."/>
            <person name="Dinh H."/>
            <person name="Thornton R."/>
            <person name="Coyle M."/>
            <person name="Francisco L."/>
            <person name="Jackson L."/>
            <person name="Javaid M."/>
            <person name="Korchina V."/>
            <person name="Kovar C."/>
            <person name="Mata R."/>
            <person name="Mathew T."/>
            <person name="Ngo R."/>
            <person name="Nguyen L."/>
            <person name="Nguyen N."/>
            <person name="Okwuonu G."/>
            <person name="Ongeri F."/>
            <person name="Pham C."/>
            <person name="Simmons D."/>
            <person name="Wilczek-Boney K."/>
            <person name="Hale W."/>
            <person name="Jakkamsetti A."/>
            <person name="Pham P."/>
            <person name="Ruth R."/>
            <person name="San Lucas F."/>
            <person name="Warren J."/>
            <person name="Zhang J."/>
            <person name="Zhao Z."/>
            <person name="Zhou C."/>
            <person name="Zhu D."/>
            <person name="Lee S."/>
            <person name="Bess C."/>
            <person name="Blankenburg K."/>
            <person name="Forbes L."/>
            <person name="Fu Q."/>
            <person name="Gubbala S."/>
            <person name="Hirani K."/>
            <person name="Jayaseelan J.C."/>
            <person name="Lara F."/>
            <person name="Munidasa M."/>
            <person name="Palculict T."/>
            <person name="Patil S."/>
            <person name="Pu L.-L."/>
            <person name="Saada N."/>
            <person name="Tang L."/>
            <person name="Weissenberger G."/>
            <person name="Zhu Y."/>
            <person name="Hemphill L."/>
            <person name="Shang Y."/>
            <person name="Youmans B."/>
            <person name="Ayvaz T."/>
            <person name="Ross M."/>
            <person name="Santibanez J."/>
            <person name="Aqrawi P."/>
            <person name="Gross S."/>
            <person name="Joshi V."/>
            <person name="Fowler G."/>
            <person name="Nazareth L."/>
            <person name="Reid J."/>
            <person name="Worley K."/>
            <person name="Petrosino J."/>
            <person name="Highlander S."/>
            <person name="Gibbs R."/>
        </authorList>
    </citation>
    <scope>NUCLEOTIDE SEQUENCE [LARGE SCALE GENOMIC DNA]</scope>
    <source>
        <strain evidence="6">ATCC 33707</strain>
    </source>
</reference>
<evidence type="ECO:0000313" key="7">
    <source>
        <dbReference type="Proteomes" id="UP000004245"/>
    </source>
</evidence>
<dbReference type="Proteomes" id="UP000004245">
    <property type="component" value="Unassembled WGS sequence"/>
</dbReference>
<dbReference type="InterPro" id="IPR000671">
    <property type="entry name" value="Peptidase_A31"/>
</dbReference>
<dbReference type="Gene3D" id="3.40.50.1450">
    <property type="entry name" value="HybD-like"/>
    <property type="match status" value="1"/>
</dbReference>
<gene>
    <name evidence="6" type="ORF">HMPREF0724_11254</name>
</gene>
<keyword evidence="7" id="KW-1185">Reference proteome</keyword>
<dbReference type="EMBL" id="ADNW02000006">
    <property type="protein sequence ID" value="EGD25473.1"/>
    <property type="molecule type" value="Genomic_DNA"/>
</dbReference>
<evidence type="ECO:0000256" key="2">
    <source>
        <dbReference type="ARBA" id="ARBA00022670"/>
    </source>
</evidence>
<keyword evidence="2 6" id="KW-0645">Protease</keyword>
<evidence type="ECO:0000256" key="5">
    <source>
        <dbReference type="SAM" id="MobiDB-lite"/>
    </source>
</evidence>
<dbReference type="HOGENOM" id="CLU_099037_2_1_11"/>
<dbReference type="Pfam" id="PF01750">
    <property type="entry name" value="HycI"/>
    <property type="match status" value="1"/>
</dbReference>
<dbReference type="AlphaFoldDB" id="E9SY39"/>
<dbReference type="GO" id="GO:0008047">
    <property type="term" value="F:enzyme activator activity"/>
    <property type="evidence" value="ECO:0007669"/>
    <property type="project" value="InterPro"/>
</dbReference>
<feature type="compositionally biased region" description="Basic residues" evidence="5">
    <location>
        <begin position="178"/>
        <end position="187"/>
    </location>
</feature>
<name>E9SY39_RHOHA</name>
<dbReference type="CDD" id="cd00518">
    <property type="entry name" value="H2MP"/>
    <property type="match status" value="1"/>
</dbReference>
<evidence type="ECO:0000256" key="4">
    <source>
        <dbReference type="ARBA" id="ARBA00022801"/>
    </source>
</evidence>
<keyword evidence="3" id="KW-0064">Aspartyl protease</keyword>
<proteinExistence type="inferred from homology"/>
<keyword evidence="4" id="KW-0378">Hydrolase</keyword>
<feature type="region of interest" description="Disordered" evidence="5">
    <location>
        <begin position="164"/>
        <end position="187"/>
    </location>
</feature>
<dbReference type="InterPro" id="IPR023430">
    <property type="entry name" value="Pept_HybD-like_dom_sf"/>
</dbReference>
<dbReference type="GO" id="GO:0004190">
    <property type="term" value="F:aspartic-type endopeptidase activity"/>
    <property type="evidence" value="ECO:0007669"/>
    <property type="project" value="UniProtKB-KW"/>
</dbReference>
<dbReference type="STRING" id="43767.A6I91_10180"/>
<evidence type="ECO:0000256" key="3">
    <source>
        <dbReference type="ARBA" id="ARBA00022750"/>
    </source>
</evidence>
<dbReference type="PANTHER" id="PTHR30302">
    <property type="entry name" value="HYDROGENASE 1 MATURATION PROTEASE"/>
    <property type="match status" value="1"/>
</dbReference>
<evidence type="ECO:0000313" key="6">
    <source>
        <dbReference type="EMBL" id="EGD25473.1"/>
    </source>
</evidence>
<dbReference type="SUPFAM" id="SSF53163">
    <property type="entry name" value="HybD-like"/>
    <property type="match status" value="1"/>
</dbReference>
<dbReference type="PANTHER" id="PTHR30302:SF1">
    <property type="entry name" value="HYDROGENASE 2 MATURATION PROTEASE"/>
    <property type="match status" value="1"/>
</dbReference>
<organism evidence="6 7">
    <name type="scientific">Prescottella equi ATCC 33707</name>
    <dbReference type="NCBI Taxonomy" id="525370"/>
    <lineage>
        <taxon>Bacteria</taxon>
        <taxon>Bacillati</taxon>
        <taxon>Actinomycetota</taxon>
        <taxon>Actinomycetes</taxon>
        <taxon>Mycobacteriales</taxon>
        <taxon>Nocardiaceae</taxon>
        <taxon>Prescottella</taxon>
    </lineage>
</organism>
<dbReference type="NCBIfam" id="TIGR00072">
    <property type="entry name" value="hydrog_prot"/>
    <property type="match status" value="1"/>
</dbReference>
<dbReference type="GO" id="GO:0016485">
    <property type="term" value="P:protein processing"/>
    <property type="evidence" value="ECO:0007669"/>
    <property type="project" value="TreeGrafter"/>
</dbReference>
<comment type="caution">
    <text evidence="6">The sequence shown here is derived from an EMBL/GenBank/DDBJ whole genome shotgun (WGS) entry which is preliminary data.</text>
</comment>
<comment type="similarity">
    <text evidence="1">Belongs to the peptidase A31 family.</text>
</comment>
<evidence type="ECO:0000256" key="1">
    <source>
        <dbReference type="ARBA" id="ARBA00006814"/>
    </source>
</evidence>
<sequence>MRYALPRSAGVASVTGPGSVVVGLGNEYRRDDGFGPAVARALRARIPVTIPVTTVTDTADLLDVWAGARLAIVVDLVVPALLPPGRVRRWTLDDTPGPLDTHGVDVAAALALARVLGTAPKRVIVYATSSDDVGFGVHLSAAVRRAVEVTVGAVSAEVTAAARTGPGAVSESRAPAGTRRHPRRCGW</sequence>
<accession>E9SY39</accession>